<dbReference type="Proteomes" id="UP001144036">
    <property type="component" value="Unassembled WGS sequence"/>
</dbReference>
<accession>A0ABT4S5B3</accession>
<sequence length="273" mass="30740">MPAPLELDPTASPLAFFGAELRKFRKSAGLSQEQLAEIIRFSPSLVGLIERAQRTPSKDLVQRCDEAVGAEGELLRLWPLISREASPRWFREWLDIEQEAQSLRTWQPLLIPGLLQTEDYARAMLRGEPGVTEEQVEKSVQARLERQIIWSRPNPPMFWVLLDEGVLQRPIGGRVTIRHQLEHLVQMAARPHIAIQVVPMAFCATTGLLGGFVIAQLAGSPDIVYYESTGHGQMTDRPEDVAAIQMKYDAIRAEAHPQHVSIELLREAAKTWT</sequence>
<dbReference type="CDD" id="cd00093">
    <property type="entry name" value="HTH_XRE"/>
    <property type="match status" value="1"/>
</dbReference>
<dbReference type="Pfam" id="PF13560">
    <property type="entry name" value="HTH_31"/>
    <property type="match status" value="1"/>
</dbReference>
<feature type="domain" description="HTH cro/C1-type" evidence="1">
    <location>
        <begin position="21"/>
        <end position="75"/>
    </location>
</feature>
<dbReference type="InterPro" id="IPR043917">
    <property type="entry name" value="DUF5753"/>
</dbReference>
<dbReference type="RefSeq" id="WP_270152921.1">
    <property type="nucleotide sequence ID" value="NZ_JAPNNL010000004.1"/>
</dbReference>
<gene>
    <name evidence="2" type="ORF">OUY22_01840</name>
</gene>
<keyword evidence="3" id="KW-1185">Reference proteome</keyword>
<evidence type="ECO:0000313" key="3">
    <source>
        <dbReference type="Proteomes" id="UP001144036"/>
    </source>
</evidence>
<organism evidence="2 3">
    <name type="scientific">Nonomuraea corallina</name>
    <dbReference type="NCBI Taxonomy" id="2989783"/>
    <lineage>
        <taxon>Bacteria</taxon>
        <taxon>Bacillati</taxon>
        <taxon>Actinomycetota</taxon>
        <taxon>Actinomycetes</taxon>
        <taxon>Streptosporangiales</taxon>
        <taxon>Streptosporangiaceae</taxon>
        <taxon>Nonomuraea</taxon>
    </lineage>
</organism>
<reference evidence="2" key="1">
    <citation type="submission" date="2022-11" db="EMBL/GenBank/DDBJ databases">
        <title>Nonomuraea corallina sp. nov., a new species of the genus Nonomuraea isolated from sea side sediment in Thai sea.</title>
        <authorList>
            <person name="Ngamcharungchit C."/>
            <person name="Matsumoto A."/>
            <person name="Suriyachadkun C."/>
            <person name="Panbangred W."/>
            <person name="Inahashi Y."/>
            <person name="Intra B."/>
        </authorList>
    </citation>
    <scope>NUCLEOTIDE SEQUENCE</scope>
    <source>
        <strain evidence="2">MCN248</strain>
    </source>
</reference>
<dbReference type="InterPro" id="IPR001387">
    <property type="entry name" value="Cro/C1-type_HTH"/>
</dbReference>
<dbReference type="Gene3D" id="1.10.260.40">
    <property type="entry name" value="lambda repressor-like DNA-binding domains"/>
    <property type="match status" value="1"/>
</dbReference>
<dbReference type="InterPro" id="IPR010982">
    <property type="entry name" value="Lambda_DNA-bd_dom_sf"/>
</dbReference>
<evidence type="ECO:0000259" key="1">
    <source>
        <dbReference type="PROSITE" id="PS50943"/>
    </source>
</evidence>
<protein>
    <submittedName>
        <fullName evidence="2">Helix-turn-helix transcriptional regulator</fullName>
    </submittedName>
</protein>
<dbReference type="SMART" id="SM00530">
    <property type="entry name" value="HTH_XRE"/>
    <property type="match status" value="1"/>
</dbReference>
<name>A0ABT4S5B3_9ACTN</name>
<dbReference type="PROSITE" id="PS50943">
    <property type="entry name" value="HTH_CROC1"/>
    <property type="match status" value="1"/>
</dbReference>
<dbReference type="Pfam" id="PF19054">
    <property type="entry name" value="DUF5753"/>
    <property type="match status" value="1"/>
</dbReference>
<evidence type="ECO:0000313" key="2">
    <source>
        <dbReference type="EMBL" id="MDA0632141.1"/>
    </source>
</evidence>
<dbReference type="EMBL" id="JAPNNL010000004">
    <property type="protein sequence ID" value="MDA0632141.1"/>
    <property type="molecule type" value="Genomic_DNA"/>
</dbReference>
<dbReference type="SUPFAM" id="SSF47413">
    <property type="entry name" value="lambda repressor-like DNA-binding domains"/>
    <property type="match status" value="1"/>
</dbReference>
<comment type="caution">
    <text evidence="2">The sequence shown here is derived from an EMBL/GenBank/DDBJ whole genome shotgun (WGS) entry which is preliminary data.</text>
</comment>
<proteinExistence type="predicted"/>